<evidence type="ECO:0000259" key="1">
    <source>
        <dbReference type="Pfam" id="PF13452"/>
    </source>
</evidence>
<dbReference type="InterPro" id="IPR029069">
    <property type="entry name" value="HotDog_dom_sf"/>
</dbReference>
<dbReference type="AlphaFoldDB" id="A0A1H5ZYM0"/>
<dbReference type="RefSeq" id="WP_103911040.1">
    <property type="nucleotide sequence ID" value="NZ_FNUZ01000004.1"/>
</dbReference>
<dbReference type="Gene3D" id="3.10.129.10">
    <property type="entry name" value="Hotdog Thioesterase"/>
    <property type="match status" value="2"/>
</dbReference>
<proteinExistence type="predicted"/>
<reference evidence="2 3" key="1">
    <citation type="submission" date="2016-10" db="EMBL/GenBank/DDBJ databases">
        <authorList>
            <person name="de Groot N.N."/>
        </authorList>
    </citation>
    <scope>NUCLEOTIDE SEQUENCE [LARGE SCALE GENOMIC DNA]</scope>
    <source>
        <strain evidence="2 3">DSM 26915</strain>
    </source>
</reference>
<dbReference type="PANTHER" id="PTHR28152:SF1">
    <property type="entry name" value="HYDROXYACYL-THIOESTER DEHYDRATASE TYPE 2, MITOCHONDRIAL"/>
    <property type="match status" value="1"/>
</dbReference>
<dbReference type="InterPro" id="IPR039569">
    <property type="entry name" value="FAS1-like_DH_region"/>
</dbReference>
<organism evidence="2 3">
    <name type="scientific">Thalassococcus halodurans</name>
    <dbReference type="NCBI Taxonomy" id="373675"/>
    <lineage>
        <taxon>Bacteria</taxon>
        <taxon>Pseudomonadati</taxon>
        <taxon>Pseudomonadota</taxon>
        <taxon>Alphaproteobacteria</taxon>
        <taxon>Rhodobacterales</taxon>
        <taxon>Roseobacteraceae</taxon>
        <taxon>Thalassococcus</taxon>
    </lineage>
</organism>
<keyword evidence="3" id="KW-1185">Reference proteome</keyword>
<accession>A0A1H5ZYM0</accession>
<evidence type="ECO:0000313" key="3">
    <source>
        <dbReference type="Proteomes" id="UP000236752"/>
    </source>
</evidence>
<sequence>MTDVDIDHLRSWIGRQETASEGLSPTLVKQFCTTLGAEVSDGDIAPQVIHFCLTQPAAPMDALGRDGHPARGGFLPPVPLPRRMWAGGALEFHAPLRVGQEVTRKSVIKDVVMKQGRSGPLCFVTVEHEIRGDGELAVMERQDLVYREDGSGGAAPKPVGDVPQGDHTTSFMPTPTLLFRYSAMTFNGHRIHYDRDYAQQVEGYPGLVVHGPMKATLMCHFAGKIAGKPPKTFRFRGLAPAFDGTEITLHARKEGDGMKLWTVPDGGPVSMEAWAGW</sequence>
<dbReference type="EMBL" id="FNUZ01000004">
    <property type="protein sequence ID" value="SEG41291.1"/>
    <property type="molecule type" value="Genomic_DNA"/>
</dbReference>
<dbReference type="InterPro" id="IPR052741">
    <property type="entry name" value="Mitochondrial_HTD2"/>
</dbReference>
<evidence type="ECO:0000313" key="2">
    <source>
        <dbReference type="EMBL" id="SEG41291.1"/>
    </source>
</evidence>
<dbReference type="OrthoDB" id="7183822at2"/>
<dbReference type="Pfam" id="PF13452">
    <property type="entry name" value="FAS1_DH_region"/>
    <property type="match status" value="1"/>
</dbReference>
<dbReference type="SUPFAM" id="SSF54637">
    <property type="entry name" value="Thioesterase/thiol ester dehydrase-isomerase"/>
    <property type="match status" value="2"/>
</dbReference>
<dbReference type="GO" id="GO:0019171">
    <property type="term" value="F:(3R)-hydroxyacyl-[acyl-carrier-protein] dehydratase activity"/>
    <property type="evidence" value="ECO:0007669"/>
    <property type="project" value="TreeGrafter"/>
</dbReference>
<protein>
    <submittedName>
        <fullName evidence="2">3-methylfumaryl-CoA hydratase</fullName>
    </submittedName>
</protein>
<dbReference type="PANTHER" id="PTHR28152">
    <property type="entry name" value="HYDROXYACYL-THIOESTER DEHYDRATASE TYPE 2, MITOCHONDRIAL"/>
    <property type="match status" value="1"/>
</dbReference>
<feature type="domain" description="FAS1-like dehydratase" evidence="1">
    <location>
        <begin position="44"/>
        <end position="136"/>
    </location>
</feature>
<dbReference type="Proteomes" id="UP000236752">
    <property type="component" value="Unassembled WGS sequence"/>
</dbReference>
<gene>
    <name evidence="2" type="ORF">SAMN04488045_2716</name>
</gene>
<name>A0A1H5ZYM0_9RHOB</name>